<evidence type="ECO:0008006" key="3">
    <source>
        <dbReference type="Google" id="ProtNLM"/>
    </source>
</evidence>
<reference evidence="1" key="1">
    <citation type="journal article" date="2020" name="Cell">
        <title>Large-Scale Comparative Analyses of Tick Genomes Elucidate Their Genetic Diversity and Vector Capacities.</title>
        <authorList>
            <consortium name="Tick Genome and Microbiome Consortium (TIGMIC)"/>
            <person name="Jia N."/>
            <person name="Wang J."/>
            <person name="Shi W."/>
            <person name="Du L."/>
            <person name="Sun Y."/>
            <person name="Zhan W."/>
            <person name="Jiang J.F."/>
            <person name="Wang Q."/>
            <person name="Zhang B."/>
            <person name="Ji P."/>
            <person name="Bell-Sakyi L."/>
            <person name="Cui X.M."/>
            <person name="Yuan T.T."/>
            <person name="Jiang B.G."/>
            <person name="Yang W.F."/>
            <person name="Lam T.T."/>
            <person name="Chang Q.C."/>
            <person name="Ding S.J."/>
            <person name="Wang X.J."/>
            <person name="Zhu J.G."/>
            <person name="Ruan X.D."/>
            <person name="Zhao L."/>
            <person name="Wei J.T."/>
            <person name="Ye R.Z."/>
            <person name="Que T.C."/>
            <person name="Du C.H."/>
            <person name="Zhou Y.H."/>
            <person name="Cheng J.X."/>
            <person name="Dai P.F."/>
            <person name="Guo W.B."/>
            <person name="Han X.H."/>
            <person name="Huang E.J."/>
            <person name="Li L.F."/>
            <person name="Wei W."/>
            <person name="Gao Y.C."/>
            <person name="Liu J.Z."/>
            <person name="Shao H.Z."/>
            <person name="Wang X."/>
            <person name="Wang C.C."/>
            <person name="Yang T.C."/>
            <person name="Huo Q.B."/>
            <person name="Li W."/>
            <person name="Chen H.Y."/>
            <person name="Chen S.E."/>
            <person name="Zhou L.G."/>
            <person name="Ni X.B."/>
            <person name="Tian J.H."/>
            <person name="Sheng Y."/>
            <person name="Liu T."/>
            <person name="Pan Y.S."/>
            <person name="Xia L.Y."/>
            <person name="Li J."/>
            <person name="Zhao F."/>
            <person name="Cao W.C."/>
        </authorList>
    </citation>
    <scope>NUCLEOTIDE SEQUENCE</scope>
    <source>
        <strain evidence="1">Rmic-2018</strain>
    </source>
</reference>
<dbReference type="AlphaFoldDB" id="A0A9J6D5W1"/>
<gene>
    <name evidence="1" type="ORF">HPB51_017422</name>
</gene>
<dbReference type="EMBL" id="JABSTU010000011">
    <property type="protein sequence ID" value="KAH8009437.1"/>
    <property type="molecule type" value="Genomic_DNA"/>
</dbReference>
<sequence length="228" mass="25448">MFADDMVRLCHCADPSIPKAQKVSHLARGVKERLFVSLVRDPPTVDEFIREATAIDRVLQQWCGQSHRPATGAAARAAALTANDEFCYCTDSLHRRTDIFSDKRHQQAVVPSQRYESISLPVRQRRFTVIPLPNEGIGSTTTSLMAAYMKSWWNSGAFSGRVNSTKMQLTNPFCFVVQLIGFFHGFFCDCAASSSLAPFFRHVEPAERVPPDCPVTRLGDGHGVFYGF</sequence>
<evidence type="ECO:0000313" key="2">
    <source>
        <dbReference type="Proteomes" id="UP000821866"/>
    </source>
</evidence>
<dbReference type="Proteomes" id="UP000821866">
    <property type="component" value="Chromosome 9"/>
</dbReference>
<accession>A0A9J6D5W1</accession>
<proteinExistence type="predicted"/>
<evidence type="ECO:0000313" key="1">
    <source>
        <dbReference type="EMBL" id="KAH8009437.1"/>
    </source>
</evidence>
<keyword evidence="2" id="KW-1185">Reference proteome</keyword>
<name>A0A9J6D5W1_RHIMP</name>
<organism evidence="1 2">
    <name type="scientific">Rhipicephalus microplus</name>
    <name type="common">Cattle tick</name>
    <name type="synonym">Boophilus microplus</name>
    <dbReference type="NCBI Taxonomy" id="6941"/>
    <lineage>
        <taxon>Eukaryota</taxon>
        <taxon>Metazoa</taxon>
        <taxon>Ecdysozoa</taxon>
        <taxon>Arthropoda</taxon>
        <taxon>Chelicerata</taxon>
        <taxon>Arachnida</taxon>
        <taxon>Acari</taxon>
        <taxon>Parasitiformes</taxon>
        <taxon>Ixodida</taxon>
        <taxon>Ixodoidea</taxon>
        <taxon>Ixodidae</taxon>
        <taxon>Rhipicephalinae</taxon>
        <taxon>Rhipicephalus</taxon>
        <taxon>Boophilus</taxon>
    </lineage>
</organism>
<protein>
    <recommendedName>
        <fullName evidence="3">Tick transposon</fullName>
    </recommendedName>
</protein>
<comment type="caution">
    <text evidence="1">The sequence shown here is derived from an EMBL/GenBank/DDBJ whole genome shotgun (WGS) entry which is preliminary data.</text>
</comment>
<reference evidence="1" key="2">
    <citation type="submission" date="2021-09" db="EMBL/GenBank/DDBJ databases">
        <authorList>
            <person name="Jia N."/>
            <person name="Wang J."/>
            <person name="Shi W."/>
            <person name="Du L."/>
            <person name="Sun Y."/>
            <person name="Zhan W."/>
            <person name="Jiang J."/>
            <person name="Wang Q."/>
            <person name="Zhang B."/>
            <person name="Ji P."/>
            <person name="Sakyi L.B."/>
            <person name="Cui X."/>
            <person name="Yuan T."/>
            <person name="Jiang B."/>
            <person name="Yang W."/>
            <person name="Lam T.T.-Y."/>
            <person name="Chang Q."/>
            <person name="Ding S."/>
            <person name="Wang X."/>
            <person name="Zhu J."/>
            <person name="Ruan X."/>
            <person name="Zhao L."/>
            <person name="Wei J."/>
            <person name="Que T."/>
            <person name="Du C."/>
            <person name="Cheng J."/>
            <person name="Dai P."/>
            <person name="Han X."/>
            <person name="Huang E."/>
            <person name="Gao Y."/>
            <person name="Liu J."/>
            <person name="Shao H."/>
            <person name="Ye R."/>
            <person name="Li L."/>
            <person name="Wei W."/>
            <person name="Wang X."/>
            <person name="Wang C."/>
            <person name="Huo Q."/>
            <person name="Li W."/>
            <person name="Guo W."/>
            <person name="Chen H."/>
            <person name="Chen S."/>
            <person name="Zhou L."/>
            <person name="Zhou L."/>
            <person name="Ni X."/>
            <person name="Tian J."/>
            <person name="Zhou Y."/>
            <person name="Sheng Y."/>
            <person name="Liu T."/>
            <person name="Pan Y."/>
            <person name="Xia L."/>
            <person name="Li J."/>
            <person name="Zhao F."/>
            <person name="Cao W."/>
        </authorList>
    </citation>
    <scope>NUCLEOTIDE SEQUENCE</scope>
    <source>
        <strain evidence="1">Rmic-2018</strain>
        <tissue evidence="1">Larvae</tissue>
    </source>
</reference>